<dbReference type="RefSeq" id="WP_161337905.1">
    <property type="nucleotide sequence ID" value="NZ_JBHSDG010000002.1"/>
</dbReference>
<dbReference type="EMBL" id="WTVA01000001">
    <property type="protein sequence ID" value="MZR21516.1"/>
    <property type="molecule type" value="Genomic_DNA"/>
</dbReference>
<comment type="caution">
    <text evidence="1">The sequence shown here is derived from an EMBL/GenBank/DDBJ whole genome shotgun (WGS) entry which is preliminary data.</text>
</comment>
<proteinExistence type="predicted"/>
<dbReference type="Proteomes" id="UP000445696">
    <property type="component" value="Unassembled WGS sequence"/>
</dbReference>
<evidence type="ECO:0000313" key="1">
    <source>
        <dbReference type="EMBL" id="MZR21516.1"/>
    </source>
</evidence>
<gene>
    <name evidence="1" type="ORF">GQF03_04165</name>
</gene>
<accession>A0A845MDZ7</accession>
<organism evidence="1 2">
    <name type="scientific">Sneathiella chungangensis</name>
    <dbReference type="NCBI Taxonomy" id="1418234"/>
    <lineage>
        <taxon>Bacteria</taxon>
        <taxon>Pseudomonadati</taxon>
        <taxon>Pseudomonadota</taxon>
        <taxon>Alphaproteobacteria</taxon>
        <taxon>Sneathiellales</taxon>
        <taxon>Sneathiellaceae</taxon>
        <taxon>Sneathiella</taxon>
    </lineage>
</organism>
<keyword evidence="2" id="KW-1185">Reference proteome</keyword>
<name>A0A845MDZ7_9PROT</name>
<protein>
    <submittedName>
        <fullName evidence="1">Uncharacterized protein</fullName>
    </submittedName>
</protein>
<reference evidence="1 2" key="1">
    <citation type="journal article" date="2014" name="Int. J. Syst. Evol. Microbiol.">
        <title>Sneathiella chungangensis sp. nov., isolated from a marine sand, and emended description of the genus Sneathiella.</title>
        <authorList>
            <person name="Siamphan C."/>
            <person name="Kim H."/>
            <person name="Lee J.S."/>
            <person name="Kim W."/>
        </authorList>
    </citation>
    <scope>NUCLEOTIDE SEQUENCE [LARGE SCALE GENOMIC DNA]</scope>
    <source>
        <strain evidence="1 2">KCTC 32476</strain>
    </source>
</reference>
<dbReference type="AlphaFoldDB" id="A0A845MDZ7"/>
<evidence type="ECO:0000313" key="2">
    <source>
        <dbReference type="Proteomes" id="UP000445696"/>
    </source>
</evidence>
<sequence>MGAPVAATCRRAGQCRGLSVKPAGFSFSLQRIILQRSEYSTILIVLNCGNELIGRDSQDVGQTNIKQSSTNLSLLSIFDAATY</sequence>